<dbReference type="eggNOG" id="ENOG502ZUG8">
    <property type="taxonomic scope" value="Bacteria"/>
</dbReference>
<protein>
    <submittedName>
        <fullName evidence="1">Uncharacterized protein</fullName>
    </submittedName>
</protein>
<gene>
    <name evidence="1" type="ORF">AFR_05405</name>
</gene>
<name>U5VUG8_9ACTN</name>
<proteinExistence type="predicted"/>
<organism evidence="1 2">
    <name type="scientific">Actinoplanes friuliensis DSM 7358</name>
    <dbReference type="NCBI Taxonomy" id="1246995"/>
    <lineage>
        <taxon>Bacteria</taxon>
        <taxon>Bacillati</taxon>
        <taxon>Actinomycetota</taxon>
        <taxon>Actinomycetes</taxon>
        <taxon>Micromonosporales</taxon>
        <taxon>Micromonosporaceae</taxon>
        <taxon>Actinoplanes</taxon>
    </lineage>
</organism>
<evidence type="ECO:0000313" key="2">
    <source>
        <dbReference type="Proteomes" id="UP000017746"/>
    </source>
</evidence>
<dbReference type="OrthoDB" id="3402197at2"/>
<dbReference type="Proteomes" id="UP000017746">
    <property type="component" value="Chromosome"/>
</dbReference>
<dbReference type="EMBL" id="CP006272">
    <property type="protein sequence ID" value="AGZ39370.1"/>
    <property type="molecule type" value="Genomic_DNA"/>
</dbReference>
<dbReference type="AlphaFoldDB" id="U5VUG8"/>
<dbReference type="RefSeq" id="WP_023358901.1">
    <property type="nucleotide sequence ID" value="NC_022657.1"/>
</dbReference>
<dbReference type="PATRIC" id="fig|1246995.3.peg.1094"/>
<evidence type="ECO:0000313" key="1">
    <source>
        <dbReference type="EMBL" id="AGZ39370.1"/>
    </source>
</evidence>
<dbReference type="HOGENOM" id="CLU_161236_0_0_11"/>
<keyword evidence="2" id="KW-1185">Reference proteome</keyword>
<dbReference type="KEGG" id="afs:AFR_05405"/>
<sequence length="97" mass="10698">MTAGTFDTAVQRLIGQVNHWETTRWRPHGDAVFALVQSLADHAADAENRRRRPVPRLADTVLPDQLRVMADDLLAASPSPEVLTTATEAVTTIRRAL</sequence>
<reference evidence="1 2" key="1">
    <citation type="journal article" date="2014" name="J. Biotechnol.">
        <title>Complete genome sequence of the actinobacterium Actinoplanes friuliensis HAG 010964, producer of the lipopeptide antibiotic friulimycin.</title>
        <authorList>
            <person name="Ruckert C."/>
            <person name="Szczepanowski R."/>
            <person name="Albersmeier A."/>
            <person name="Goesmann A."/>
            <person name="Fischer N."/>
            <person name="Steinkamper A."/>
            <person name="Puhler A."/>
            <person name="Biener R."/>
            <person name="Schwartz D."/>
            <person name="Kalinowski J."/>
        </authorList>
    </citation>
    <scope>NUCLEOTIDE SEQUENCE [LARGE SCALE GENOMIC DNA]</scope>
    <source>
        <strain evidence="1 2">DSM 7358</strain>
    </source>
</reference>
<accession>U5VUG8</accession>